<dbReference type="Bgee" id="ENSNBRG00000015688">
    <property type="expression patterns" value="Expressed in testis and 5 other cell types or tissues"/>
</dbReference>
<dbReference type="PANTHER" id="PTHR45762">
    <property type="entry name" value="ZINC FINGER RNA-BINDING PROTEIN"/>
    <property type="match status" value="1"/>
</dbReference>
<dbReference type="GO" id="GO:0003727">
    <property type="term" value="F:single-stranded RNA binding"/>
    <property type="evidence" value="ECO:0007669"/>
    <property type="project" value="TreeGrafter"/>
</dbReference>
<dbReference type="Proteomes" id="UP000261580">
    <property type="component" value="Unassembled WGS sequence"/>
</dbReference>
<protein>
    <submittedName>
        <fullName evidence="3">Spermatid perinuclear RNA-binding protein-like</fullName>
    </submittedName>
</protein>
<feature type="region of interest" description="Disordered" evidence="1">
    <location>
        <begin position="51"/>
        <end position="73"/>
    </location>
</feature>
<dbReference type="PROSITE" id="PS51703">
    <property type="entry name" value="DZF"/>
    <property type="match status" value="1"/>
</dbReference>
<dbReference type="GO" id="GO:0003725">
    <property type="term" value="F:double-stranded RNA binding"/>
    <property type="evidence" value="ECO:0007669"/>
    <property type="project" value="TreeGrafter"/>
</dbReference>
<dbReference type="InterPro" id="IPR049401">
    <property type="entry name" value="DZF_dom_N"/>
</dbReference>
<dbReference type="GO" id="GO:0071011">
    <property type="term" value="C:precatalytic spliceosome"/>
    <property type="evidence" value="ECO:0007669"/>
    <property type="project" value="TreeGrafter"/>
</dbReference>
<evidence type="ECO:0000256" key="1">
    <source>
        <dbReference type="SAM" id="MobiDB-lite"/>
    </source>
</evidence>
<evidence type="ECO:0000259" key="2">
    <source>
        <dbReference type="PROSITE" id="PS51703"/>
    </source>
</evidence>
<name>A0A3Q4MVE3_NEOBR</name>
<dbReference type="InterPro" id="IPR043519">
    <property type="entry name" value="NT_sf"/>
</dbReference>
<sequence length="99" mass="11144">MRSFRSFANDDRHVMAKHASIYPAPEELEAVQTLVSTVEGALKKVSDWMDDLSKSSGKTSTNNEAGDDTVEEDAAEKKYVPRRVLYNVRTVTMTFMLVQ</sequence>
<dbReference type="Pfam" id="PF07528">
    <property type="entry name" value="DZF_N"/>
    <property type="match status" value="1"/>
</dbReference>
<accession>A0A3Q4MVE3</accession>
<evidence type="ECO:0000313" key="4">
    <source>
        <dbReference type="Proteomes" id="UP000261580"/>
    </source>
</evidence>
<dbReference type="Ensembl" id="ENSNBRT00000020924.1">
    <property type="protein sequence ID" value="ENSNBRP00000020374.1"/>
    <property type="gene ID" value="ENSNBRG00000015688.1"/>
</dbReference>
<dbReference type="Gene3D" id="3.30.460.10">
    <property type="entry name" value="Beta Polymerase, domain 2"/>
    <property type="match status" value="1"/>
</dbReference>
<feature type="domain" description="DZF" evidence="2">
    <location>
        <begin position="5"/>
        <end position="99"/>
    </location>
</feature>
<dbReference type="GeneTree" id="ENSGT00940000154687"/>
<feature type="compositionally biased region" description="Polar residues" evidence="1">
    <location>
        <begin position="54"/>
        <end position="64"/>
    </location>
</feature>
<reference evidence="3" key="2">
    <citation type="submission" date="2025-09" db="UniProtKB">
        <authorList>
            <consortium name="Ensembl"/>
        </authorList>
    </citation>
    <scope>IDENTIFICATION</scope>
</reference>
<proteinExistence type="predicted"/>
<dbReference type="InterPro" id="IPR006561">
    <property type="entry name" value="DZF_dom"/>
</dbReference>
<dbReference type="AlphaFoldDB" id="A0A3Q4MVE3"/>
<evidence type="ECO:0000313" key="3">
    <source>
        <dbReference type="Ensembl" id="ENSNBRP00000020374.1"/>
    </source>
</evidence>
<keyword evidence="4" id="KW-1185">Reference proteome</keyword>
<dbReference type="PANTHER" id="PTHR45762:SF1">
    <property type="entry name" value="SPERMATID PERINUCLEAR RNA-BINDING PROTEIN"/>
    <property type="match status" value="1"/>
</dbReference>
<reference evidence="3" key="1">
    <citation type="submission" date="2025-08" db="UniProtKB">
        <authorList>
            <consortium name="Ensembl"/>
        </authorList>
    </citation>
    <scope>IDENTIFICATION</scope>
</reference>
<organism evidence="3 4">
    <name type="scientific">Neolamprologus brichardi</name>
    <name type="common">Fairy cichlid</name>
    <name type="synonym">Lamprologus brichardi</name>
    <dbReference type="NCBI Taxonomy" id="32507"/>
    <lineage>
        <taxon>Eukaryota</taxon>
        <taxon>Metazoa</taxon>
        <taxon>Chordata</taxon>
        <taxon>Craniata</taxon>
        <taxon>Vertebrata</taxon>
        <taxon>Euteleostomi</taxon>
        <taxon>Actinopterygii</taxon>
        <taxon>Neopterygii</taxon>
        <taxon>Teleostei</taxon>
        <taxon>Neoteleostei</taxon>
        <taxon>Acanthomorphata</taxon>
        <taxon>Ovalentaria</taxon>
        <taxon>Cichlomorphae</taxon>
        <taxon>Cichliformes</taxon>
        <taxon>Cichlidae</taxon>
        <taxon>African cichlids</taxon>
        <taxon>Pseudocrenilabrinae</taxon>
        <taxon>Lamprologini</taxon>
        <taxon>Neolamprologus</taxon>
    </lineage>
</organism>